<dbReference type="AlphaFoldDB" id="A0A410WSG7"/>
<reference evidence="2 3" key="1">
    <citation type="submission" date="2018-01" db="EMBL/GenBank/DDBJ databases">
        <title>The whole genome sequencing and assembly of Paenibacillus chitinolyticus KCCM 41400 strain.</title>
        <authorList>
            <person name="Kim J.-Y."/>
            <person name="Park M.-K."/>
            <person name="Lee Y.-J."/>
            <person name="Yi H."/>
            <person name="Bahn Y.-S."/>
            <person name="Kim J.F."/>
            <person name="Lee D.-W."/>
        </authorList>
    </citation>
    <scope>NUCLEOTIDE SEQUENCE [LARGE SCALE GENOMIC DNA]</scope>
    <source>
        <strain evidence="2 3">KCCM 41400</strain>
    </source>
</reference>
<accession>A0A410WSG7</accession>
<gene>
    <name evidence="1" type="ORF">M5X16_07015</name>
    <name evidence="2" type="ORF">PC41400_06245</name>
</gene>
<dbReference type="GeneID" id="95374416"/>
<protein>
    <recommendedName>
        <fullName evidence="5">Beta-mannanase</fullName>
    </recommendedName>
</protein>
<organism evidence="2 3">
    <name type="scientific">Paenibacillus chitinolyticus</name>
    <dbReference type="NCBI Taxonomy" id="79263"/>
    <lineage>
        <taxon>Bacteria</taxon>
        <taxon>Bacillati</taxon>
        <taxon>Bacillota</taxon>
        <taxon>Bacilli</taxon>
        <taxon>Bacillales</taxon>
        <taxon>Paenibacillaceae</taxon>
        <taxon>Paenibacillus</taxon>
    </lineage>
</organism>
<dbReference type="OrthoDB" id="2912988at2"/>
<evidence type="ECO:0008006" key="5">
    <source>
        <dbReference type="Google" id="ProtNLM"/>
    </source>
</evidence>
<sequence>MQWEEINEENRITKLASQPAREGECLLTWQWPKEVGAVYVYSFESGSEEPPEQLAPHQLKLFTREEYKASGGYRERMEYIGMRGYRIFPCVMKDGRVAPYRQTGTDNTIRVSAGKARIRYSIKYGGRLFGKYKSAKIQLFCEIPVPQEALCYVKKEGGHPAGRQDGTAYPFRRDFEAGTQTLPEIEIGKHDFLRLFFTDSRYGDVYELIQE</sequence>
<evidence type="ECO:0000313" key="2">
    <source>
        <dbReference type="EMBL" id="QAV17284.1"/>
    </source>
</evidence>
<evidence type="ECO:0000313" key="1">
    <source>
        <dbReference type="EMBL" id="MCY9595515.1"/>
    </source>
</evidence>
<dbReference type="Proteomes" id="UP000288943">
    <property type="component" value="Chromosome"/>
</dbReference>
<dbReference type="KEGG" id="pchi:PC41400_06245"/>
<proteinExistence type="predicted"/>
<evidence type="ECO:0000313" key="4">
    <source>
        <dbReference type="Proteomes" id="UP001527202"/>
    </source>
</evidence>
<evidence type="ECO:0000313" key="3">
    <source>
        <dbReference type="Proteomes" id="UP000288943"/>
    </source>
</evidence>
<dbReference type="RefSeq" id="WP_042229675.1">
    <property type="nucleotide sequence ID" value="NZ_CP026520.1"/>
</dbReference>
<dbReference type="EMBL" id="JAMDMJ010000008">
    <property type="protein sequence ID" value="MCY9595515.1"/>
    <property type="molecule type" value="Genomic_DNA"/>
</dbReference>
<keyword evidence="4" id="KW-1185">Reference proteome</keyword>
<dbReference type="EMBL" id="CP026520">
    <property type="protein sequence ID" value="QAV17284.1"/>
    <property type="molecule type" value="Genomic_DNA"/>
</dbReference>
<dbReference type="Proteomes" id="UP001527202">
    <property type="component" value="Unassembled WGS sequence"/>
</dbReference>
<name>A0A410WSG7_9BACL</name>
<reference evidence="1 4" key="2">
    <citation type="submission" date="2022-05" db="EMBL/GenBank/DDBJ databases">
        <title>Genome Sequencing of Bee-Associated Microbes.</title>
        <authorList>
            <person name="Dunlap C."/>
        </authorList>
    </citation>
    <scope>NUCLEOTIDE SEQUENCE [LARGE SCALE GENOMIC DNA]</scope>
    <source>
        <strain evidence="1 4">NRRL B-23120</strain>
    </source>
</reference>